<protein>
    <submittedName>
        <fullName evidence="2">Uncharacterized protein</fullName>
    </submittedName>
</protein>
<feature type="compositionally biased region" description="Low complexity" evidence="1">
    <location>
        <begin position="14"/>
        <end position="39"/>
    </location>
</feature>
<feature type="region of interest" description="Disordered" evidence="1">
    <location>
        <begin position="204"/>
        <end position="370"/>
    </location>
</feature>
<feature type="compositionally biased region" description="Basic and acidic residues" evidence="1">
    <location>
        <begin position="138"/>
        <end position="154"/>
    </location>
</feature>
<evidence type="ECO:0000256" key="1">
    <source>
        <dbReference type="SAM" id="MobiDB-lite"/>
    </source>
</evidence>
<gene>
    <name evidence="2" type="ORF">I316_00797</name>
</gene>
<feature type="region of interest" description="Disordered" evidence="1">
    <location>
        <begin position="124"/>
        <end position="179"/>
    </location>
</feature>
<dbReference type="AlphaFoldDB" id="A0A1B9H334"/>
<feature type="compositionally biased region" description="Polar residues" evidence="1">
    <location>
        <begin position="410"/>
        <end position="424"/>
    </location>
</feature>
<feature type="region of interest" description="Disordered" evidence="1">
    <location>
        <begin position="393"/>
        <end position="424"/>
    </location>
</feature>
<dbReference type="Proteomes" id="UP000092666">
    <property type="component" value="Unassembled WGS sequence"/>
</dbReference>
<dbReference type="PANTHER" id="PTHR38703:SF1">
    <property type="entry name" value="ALLERGEN"/>
    <property type="match status" value="1"/>
</dbReference>
<evidence type="ECO:0000313" key="3">
    <source>
        <dbReference type="Proteomes" id="UP000092666"/>
    </source>
</evidence>
<reference evidence="3" key="2">
    <citation type="submission" date="2013-12" db="EMBL/GenBank/DDBJ databases">
        <title>Evolution of pathogenesis and genome organization in the Tremellales.</title>
        <authorList>
            <person name="Cuomo C."/>
            <person name="Litvintseva A."/>
            <person name="Heitman J."/>
            <person name="Chen Y."/>
            <person name="Sun S."/>
            <person name="Springer D."/>
            <person name="Dromer F."/>
            <person name="Young S."/>
            <person name="Zeng Q."/>
            <person name="Chapman S."/>
            <person name="Gujja S."/>
            <person name="Saif S."/>
            <person name="Birren B."/>
        </authorList>
    </citation>
    <scope>NUCLEOTIDE SEQUENCE [LARGE SCALE GENOMIC DNA]</scope>
    <source>
        <strain evidence="3">BCC8398</strain>
    </source>
</reference>
<feature type="compositionally biased region" description="Basic and acidic residues" evidence="1">
    <location>
        <begin position="307"/>
        <end position="316"/>
    </location>
</feature>
<accession>A0A1B9H334</accession>
<feature type="compositionally biased region" description="Polar residues" evidence="1">
    <location>
        <begin position="40"/>
        <end position="63"/>
    </location>
</feature>
<sequence>MPSLFSKFRHRKSASQSSNNSDTSNPSSPRSSSNIPRNSQGLPQTPTTATTHDSSPARASTDQGGRRSEDVFGGSGGNRRLPVPTGQDLSGATGGHGVTQSGRDGQGLEGRVKEGEVVVIGKQPSDNHFPLHASGTGTRDDTGHTRPFVDESQRPDLPTTTSNANNPIPVPTSQNSGSTHYVPQDAIGTSGATEDLLRKPLPAVPKVTTPSATVHGSDADPLHHGPNASQGTQGGRDGTFGHLAVDTAGLTGTKTRRLSESSGGPTVPPRSPQRASISEASAGGPHQHHERIRSPPLPHVASVDRSNLQREEEERPGLIGSSSRAPREGEQAAVTGDYPRVGDIPALREQSSGRASPGGISRRKGDKDAFVEIPKRDSSLKLSEDTELKALMEGGTGVSSRASISEGRQVRSSDTQVGGVTSAGQFQQDEDLSNRVTNMSLEQQGSEALPGLKEQRKELIVSLVEGSVSRAGQRETLTEEGRDVFRKAGMGKLLDREGTVDMRSKVLDPVVKETIFPKEHTEYTTVINRCIHKTHYIPLIQPIHDPDPVVLATRHRIFSAEDGQWHEVIGDAAAIEILGRDTFLNGPQERREIRKPALPGLEEMDDEAIRMSQEAGLYYSASSGSAAYTNTSMLATGGEREFRQDKQVQVPIRGEDVAHDGIGIGGGTGRVLEREYKVGDEGGDWQEVATYVGLENGVAGLRLGGNDASASKEDKNVGLAI</sequence>
<dbReference type="OrthoDB" id="5106716at2759"/>
<feature type="region of interest" description="Disordered" evidence="1">
    <location>
        <begin position="1"/>
        <end position="110"/>
    </location>
</feature>
<organism evidence="2 3">
    <name type="scientific">Kwoniella heveanensis BCC8398</name>
    <dbReference type="NCBI Taxonomy" id="1296120"/>
    <lineage>
        <taxon>Eukaryota</taxon>
        <taxon>Fungi</taxon>
        <taxon>Dikarya</taxon>
        <taxon>Basidiomycota</taxon>
        <taxon>Agaricomycotina</taxon>
        <taxon>Tremellomycetes</taxon>
        <taxon>Tremellales</taxon>
        <taxon>Cryptococcaceae</taxon>
        <taxon>Kwoniella</taxon>
    </lineage>
</organism>
<reference evidence="2 3" key="1">
    <citation type="submission" date="2013-07" db="EMBL/GenBank/DDBJ databases">
        <title>The Genome Sequence of Cryptococcus heveanensis BCC8398.</title>
        <authorList>
            <consortium name="The Broad Institute Genome Sequencing Platform"/>
            <person name="Cuomo C."/>
            <person name="Litvintseva A."/>
            <person name="Chen Y."/>
            <person name="Heitman J."/>
            <person name="Sun S."/>
            <person name="Springer D."/>
            <person name="Dromer F."/>
            <person name="Young S.K."/>
            <person name="Zeng Q."/>
            <person name="Gargeya S."/>
            <person name="Fitzgerald M."/>
            <person name="Abouelleil A."/>
            <person name="Alvarado L."/>
            <person name="Berlin A.M."/>
            <person name="Chapman S.B."/>
            <person name="Dewar J."/>
            <person name="Goldberg J."/>
            <person name="Griggs A."/>
            <person name="Gujja S."/>
            <person name="Hansen M."/>
            <person name="Howarth C."/>
            <person name="Imamovic A."/>
            <person name="Larimer J."/>
            <person name="McCowan C."/>
            <person name="Murphy C."/>
            <person name="Pearson M."/>
            <person name="Priest M."/>
            <person name="Roberts A."/>
            <person name="Saif S."/>
            <person name="Shea T."/>
            <person name="Sykes S."/>
            <person name="Wortman J."/>
            <person name="Nusbaum C."/>
            <person name="Birren B."/>
        </authorList>
    </citation>
    <scope>NUCLEOTIDE SEQUENCE [LARGE SCALE GENOMIC DNA]</scope>
    <source>
        <strain evidence="2 3">BCC8398</strain>
    </source>
</reference>
<evidence type="ECO:0000313" key="2">
    <source>
        <dbReference type="EMBL" id="OCF37670.1"/>
    </source>
</evidence>
<dbReference type="EMBL" id="KV700122">
    <property type="protein sequence ID" value="OCF37670.1"/>
    <property type="molecule type" value="Genomic_DNA"/>
</dbReference>
<keyword evidence="3" id="KW-1185">Reference proteome</keyword>
<dbReference type="PANTHER" id="PTHR38703">
    <property type="entry name" value="CHROMOSOME 8, WHOLE GENOME SHOTGUN SEQUENCE"/>
    <property type="match status" value="1"/>
</dbReference>
<feature type="compositionally biased region" description="Polar residues" evidence="1">
    <location>
        <begin position="158"/>
        <end position="179"/>
    </location>
</feature>
<proteinExistence type="predicted"/>
<name>A0A1B9H334_9TREE</name>